<dbReference type="RefSeq" id="XP_020067430.1">
    <property type="nucleotide sequence ID" value="XM_020208937.1"/>
</dbReference>
<dbReference type="InterPro" id="IPR007300">
    <property type="entry name" value="CidB/LrgB"/>
</dbReference>
<feature type="transmembrane region" description="Helical" evidence="6">
    <location>
        <begin position="529"/>
        <end position="554"/>
    </location>
</feature>
<evidence type="ECO:0000256" key="3">
    <source>
        <dbReference type="ARBA" id="ARBA00022989"/>
    </source>
</evidence>
<feature type="transmembrane region" description="Helical" evidence="6">
    <location>
        <begin position="108"/>
        <end position="126"/>
    </location>
</feature>
<feature type="transmembrane region" description="Helical" evidence="6">
    <location>
        <begin position="59"/>
        <end position="80"/>
    </location>
</feature>
<evidence type="ECO:0000256" key="1">
    <source>
        <dbReference type="ARBA" id="ARBA00004141"/>
    </source>
</evidence>
<feature type="transmembrane region" description="Helical" evidence="6">
    <location>
        <begin position="29"/>
        <end position="47"/>
    </location>
</feature>
<feature type="transmembrane region" description="Helical" evidence="6">
    <location>
        <begin position="561"/>
        <end position="581"/>
    </location>
</feature>
<keyword evidence="8" id="KW-1185">Reference proteome</keyword>
<keyword evidence="2 6" id="KW-0812">Transmembrane</keyword>
<feature type="compositionally biased region" description="Polar residues" evidence="5">
    <location>
        <begin position="247"/>
        <end position="277"/>
    </location>
</feature>
<dbReference type="PANTHER" id="PTHR30249">
    <property type="entry name" value="PUTATIVE SEROTONIN TRANSPORTER"/>
    <property type="match status" value="1"/>
</dbReference>
<dbReference type="PANTHER" id="PTHR30249:SF0">
    <property type="entry name" value="PLASTIDAL GLYCOLATE_GLYCERATE TRANSLOCATOR 1, CHLOROPLASTIC"/>
    <property type="match status" value="1"/>
</dbReference>
<dbReference type="GeneID" id="30983073"/>
<gene>
    <name evidence="7" type="ORF">CANTADRAFT_4319</name>
</gene>
<proteinExistence type="predicted"/>
<evidence type="ECO:0000313" key="8">
    <source>
        <dbReference type="Proteomes" id="UP000094285"/>
    </source>
</evidence>
<evidence type="ECO:0000256" key="5">
    <source>
        <dbReference type="SAM" id="MobiDB-lite"/>
    </source>
</evidence>
<evidence type="ECO:0000256" key="6">
    <source>
        <dbReference type="SAM" id="Phobius"/>
    </source>
</evidence>
<keyword evidence="4 6" id="KW-0472">Membrane</keyword>
<evidence type="ECO:0000256" key="2">
    <source>
        <dbReference type="ARBA" id="ARBA00022692"/>
    </source>
</evidence>
<name>A0A1E4SS21_9ASCO</name>
<feature type="transmembrane region" description="Helical" evidence="6">
    <location>
        <begin position="340"/>
        <end position="359"/>
    </location>
</feature>
<feature type="compositionally biased region" description="Polar residues" evidence="5">
    <location>
        <begin position="209"/>
        <end position="234"/>
    </location>
</feature>
<evidence type="ECO:0000313" key="7">
    <source>
        <dbReference type="EMBL" id="ODV82308.1"/>
    </source>
</evidence>
<feature type="transmembrane region" description="Helical" evidence="6">
    <location>
        <begin position="371"/>
        <end position="390"/>
    </location>
</feature>
<accession>A0A1E4SS21</accession>
<feature type="transmembrane region" description="Helical" evidence="6">
    <location>
        <begin position="315"/>
        <end position="334"/>
    </location>
</feature>
<feature type="transmembrane region" description="Helical" evidence="6">
    <location>
        <begin position="593"/>
        <end position="611"/>
    </location>
</feature>
<dbReference type="Pfam" id="PF04172">
    <property type="entry name" value="LrgB"/>
    <property type="match status" value="1"/>
</dbReference>
<organism evidence="7 8">
    <name type="scientific">Suhomyces tanzawaensis NRRL Y-17324</name>
    <dbReference type="NCBI Taxonomy" id="984487"/>
    <lineage>
        <taxon>Eukaryota</taxon>
        <taxon>Fungi</taxon>
        <taxon>Dikarya</taxon>
        <taxon>Ascomycota</taxon>
        <taxon>Saccharomycotina</taxon>
        <taxon>Pichiomycetes</taxon>
        <taxon>Debaryomycetaceae</taxon>
        <taxon>Suhomyces</taxon>
    </lineage>
</organism>
<dbReference type="OrthoDB" id="2502820at2759"/>
<feature type="transmembrane region" description="Helical" evidence="6">
    <location>
        <begin position="138"/>
        <end position="158"/>
    </location>
</feature>
<reference evidence="8" key="1">
    <citation type="submission" date="2016-05" db="EMBL/GenBank/DDBJ databases">
        <title>Comparative genomics of biotechnologically important yeasts.</title>
        <authorList>
            <consortium name="DOE Joint Genome Institute"/>
            <person name="Riley R."/>
            <person name="Haridas S."/>
            <person name="Wolfe K.H."/>
            <person name="Lopes M.R."/>
            <person name="Hittinger C.T."/>
            <person name="Goker M."/>
            <person name="Salamov A."/>
            <person name="Wisecaver J."/>
            <person name="Long T.M."/>
            <person name="Aerts A.L."/>
            <person name="Barry K."/>
            <person name="Choi C."/>
            <person name="Clum A."/>
            <person name="Coughlan A.Y."/>
            <person name="Deshpande S."/>
            <person name="Douglass A.P."/>
            <person name="Hanson S.J."/>
            <person name="Klenk H.-P."/>
            <person name="Labutti K."/>
            <person name="Lapidus A."/>
            <person name="Lindquist E."/>
            <person name="Lipzen A."/>
            <person name="Meier-Kolthoff J.P."/>
            <person name="Ohm R.A."/>
            <person name="Otillar R.P."/>
            <person name="Pangilinan J."/>
            <person name="Peng Y."/>
            <person name="Rokas A."/>
            <person name="Rosa C.A."/>
            <person name="Scheuner C."/>
            <person name="Sibirny A.A."/>
            <person name="Slot J.C."/>
            <person name="Stielow J.B."/>
            <person name="Sun H."/>
            <person name="Kurtzman C.P."/>
            <person name="Blackwell M."/>
            <person name="Grigoriev I.V."/>
            <person name="Jeffries T.W."/>
        </authorList>
    </citation>
    <scope>NUCLEOTIDE SEQUENCE [LARGE SCALE GENOMIC DNA]</scope>
    <source>
        <strain evidence="8">NRRL Y-17324</strain>
    </source>
</reference>
<sequence>MSGATFTASQVLRGIGTGFWYSRVHLFKSYCVIPVGILILFTILYGLNQLLVNVIKIKFPSSVLGMLINLIFLCVVNALAAGTSGKVSHWAAWVLDHYMRIIKPSMNFSLKWINVFFIPSFIILPLSKHITFIECLKIAAVFAIGWIILMLIDVYFILGLKYALMSLSLFTPEEAHKNDDTELLDLRKKSSQEDTNDGGFTSMRDDITTIDTNLQRHSKTRSLSINENPFNTQEEIPRPSVERPAPTYQNSPRCQHTDFSTPNSRQSTPSDLATSISVPLPETSTPPSATPPPSSISEYENSPVEQKITIFITSYIDWIVYLFLFVVSIPFYYIKSIHTFLPYHLGLTIVSYYIALLIPQRWPASKKFAHPILVLTAEILFVCFIGSLIFHSGSPKGFLDDLRFYKTGKNYLNLFNNKVLIDNGSQHLIPVEDYTSTPKWPGCGDVLSSLMDISIVSLSLPMFTHRKDFVKNFWVLMPPILVSIALTFFIYPIVCYNIGIAPERSIGFIGRSVTLALGTPLINNLEGSVSLMAVCTILSGICGVLIGDHFFALLRVSKNDYVTRGVSLGINCGAIATAHLLNTDPRAASMSSLSFSLFGTVMIILASIGAIRDEIRSLVGLA</sequence>
<dbReference type="AlphaFoldDB" id="A0A1E4SS21"/>
<dbReference type="GO" id="GO:0016020">
    <property type="term" value="C:membrane"/>
    <property type="evidence" value="ECO:0007669"/>
    <property type="project" value="UniProtKB-SubCell"/>
</dbReference>
<comment type="subcellular location">
    <subcellularLocation>
        <location evidence="1">Membrane</location>
        <topology evidence="1">Multi-pass membrane protein</topology>
    </subcellularLocation>
</comment>
<feature type="region of interest" description="Disordered" evidence="5">
    <location>
        <begin position="181"/>
        <end position="299"/>
    </location>
</feature>
<feature type="compositionally biased region" description="Basic and acidic residues" evidence="5">
    <location>
        <begin position="181"/>
        <end position="192"/>
    </location>
</feature>
<dbReference type="EMBL" id="KV453909">
    <property type="protein sequence ID" value="ODV82308.1"/>
    <property type="molecule type" value="Genomic_DNA"/>
</dbReference>
<keyword evidence="3 6" id="KW-1133">Transmembrane helix</keyword>
<evidence type="ECO:0000256" key="4">
    <source>
        <dbReference type="ARBA" id="ARBA00023136"/>
    </source>
</evidence>
<dbReference type="Proteomes" id="UP000094285">
    <property type="component" value="Unassembled WGS sequence"/>
</dbReference>
<feature type="transmembrane region" description="Helical" evidence="6">
    <location>
        <begin position="473"/>
        <end position="494"/>
    </location>
</feature>
<evidence type="ECO:0008006" key="9">
    <source>
        <dbReference type="Google" id="ProtNLM"/>
    </source>
</evidence>
<protein>
    <recommendedName>
        <fullName evidence="9">LrgB-domain-containing protein</fullName>
    </recommendedName>
</protein>